<evidence type="ECO:0000256" key="4">
    <source>
        <dbReference type="ARBA" id="ARBA00022833"/>
    </source>
</evidence>
<organism evidence="7 8">
    <name type="scientific">Candidatus Promineifilum breve</name>
    <dbReference type="NCBI Taxonomy" id="1806508"/>
    <lineage>
        <taxon>Bacteria</taxon>
        <taxon>Bacillati</taxon>
        <taxon>Chloroflexota</taxon>
        <taxon>Ardenticatenia</taxon>
        <taxon>Candidatus Promineifilales</taxon>
        <taxon>Candidatus Promineifilaceae</taxon>
        <taxon>Candidatus Promineifilum</taxon>
    </lineage>
</organism>
<dbReference type="InterPro" id="IPR024087">
    <property type="entry name" value="Creatininase-like_sf"/>
</dbReference>
<sequence length="493" mass="52564">MTHFFPYDELTWPEVAALRRDTPLVIPIGEGYDLGKLAEALGDPARAGLLPAIPYGWPGSGLAVADGRRDAGDPFAKMVSNLLDSLQDDGFSRVYALQPQGLELGLGARGLVQWHESQLRATAPSPNPSQREGDQAPSPPGRGLGRGSAIQGHENQLRAAAPSPNPSQREGDPAPSPPGRGVGRGSAIQGHENQLRATAPSPNPSQREGDPAPSPPGRGLGRGSAPLPDDADRDKCVLIPIGHTEQHGYHLPLSTDTLIIGAIGHGAEMAAPEEAICLPPFPYGASTHRSSFAGTLNVGGRAFEDFWLAVVDTLVGRGFRKLYLMSGHGGNCSFLVNVIKYAGERHRRIFCATAWLHTNGHIAGPVLMSTRLSGRGGMGHAGELETAMILALRSDLTHMERVVDETDFVATESYYMDWIEGGALVANPPWDDDTATGAYGAGSLATAEHGRLWLDAAIAEKVAHVREIHEQHRRREERRVAGFGLWGTTTKAA</sequence>
<dbReference type="GO" id="GO:0009231">
    <property type="term" value="P:riboflavin biosynthetic process"/>
    <property type="evidence" value="ECO:0007669"/>
    <property type="project" value="TreeGrafter"/>
</dbReference>
<dbReference type="OrthoDB" id="9801445at2"/>
<keyword evidence="2" id="KW-0479">Metal-binding</keyword>
<evidence type="ECO:0000313" key="8">
    <source>
        <dbReference type="Proteomes" id="UP000215027"/>
    </source>
</evidence>
<evidence type="ECO:0000256" key="1">
    <source>
        <dbReference type="ARBA" id="ARBA00001947"/>
    </source>
</evidence>
<evidence type="ECO:0008006" key="9">
    <source>
        <dbReference type="Google" id="ProtNLM"/>
    </source>
</evidence>
<gene>
    <name evidence="7" type="ORF">CFX0092_A3321</name>
</gene>
<dbReference type="KEGG" id="pbf:CFX0092_A3321"/>
<evidence type="ECO:0000256" key="2">
    <source>
        <dbReference type="ARBA" id="ARBA00022723"/>
    </source>
</evidence>
<dbReference type="SUPFAM" id="SSF102215">
    <property type="entry name" value="Creatininase"/>
    <property type="match status" value="1"/>
</dbReference>
<comment type="similarity">
    <text evidence="5">Belongs to the creatininase superfamily.</text>
</comment>
<dbReference type="PANTHER" id="PTHR35005">
    <property type="entry name" value="3-DEHYDRO-SCYLLO-INOSOSE HYDROLASE"/>
    <property type="match status" value="1"/>
</dbReference>
<feature type="region of interest" description="Disordered" evidence="6">
    <location>
        <begin position="118"/>
        <end position="233"/>
    </location>
</feature>
<keyword evidence="4" id="KW-0862">Zinc</keyword>
<dbReference type="PANTHER" id="PTHR35005:SF1">
    <property type="entry name" value="2-AMINO-5-FORMYLAMINO-6-RIBOSYLAMINOPYRIMIDIN-4(3H)-ONE 5'-MONOPHOSPHATE DEFORMYLASE"/>
    <property type="match status" value="1"/>
</dbReference>
<evidence type="ECO:0000256" key="5">
    <source>
        <dbReference type="ARBA" id="ARBA00024029"/>
    </source>
</evidence>
<dbReference type="AlphaFoldDB" id="A0A160T6M3"/>
<reference evidence="7" key="1">
    <citation type="submission" date="2016-01" db="EMBL/GenBank/DDBJ databases">
        <authorList>
            <person name="Mcilroy J.S."/>
            <person name="Karst M S."/>
            <person name="Albertsen M."/>
        </authorList>
    </citation>
    <scope>NUCLEOTIDE SEQUENCE</scope>
    <source>
        <strain evidence="7">Cfx-K</strain>
    </source>
</reference>
<dbReference type="Gene3D" id="3.40.50.10310">
    <property type="entry name" value="Creatininase"/>
    <property type="match status" value="1"/>
</dbReference>
<comment type="cofactor">
    <cofactor evidence="1">
        <name>Zn(2+)</name>
        <dbReference type="ChEBI" id="CHEBI:29105"/>
    </cofactor>
</comment>
<proteinExistence type="inferred from homology"/>
<accession>A0A160T6M3</accession>
<dbReference type="GO" id="GO:0046872">
    <property type="term" value="F:metal ion binding"/>
    <property type="evidence" value="ECO:0007669"/>
    <property type="project" value="UniProtKB-KW"/>
</dbReference>
<name>A0A160T6M3_9CHLR</name>
<dbReference type="EMBL" id="LN890655">
    <property type="protein sequence ID" value="CUS05199.2"/>
    <property type="molecule type" value="Genomic_DNA"/>
</dbReference>
<protein>
    <recommendedName>
        <fullName evidence="9">Creatininase</fullName>
    </recommendedName>
</protein>
<dbReference type="InterPro" id="IPR003785">
    <property type="entry name" value="Creatininase/forma_Hydrolase"/>
</dbReference>
<keyword evidence="8" id="KW-1185">Reference proteome</keyword>
<keyword evidence="3" id="KW-0378">Hydrolase</keyword>
<evidence type="ECO:0000256" key="6">
    <source>
        <dbReference type="SAM" id="MobiDB-lite"/>
    </source>
</evidence>
<dbReference type="GO" id="GO:0016811">
    <property type="term" value="F:hydrolase activity, acting on carbon-nitrogen (but not peptide) bonds, in linear amides"/>
    <property type="evidence" value="ECO:0007669"/>
    <property type="project" value="TreeGrafter"/>
</dbReference>
<dbReference type="Proteomes" id="UP000215027">
    <property type="component" value="Chromosome I"/>
</dbReference>
<evidence type="ECO:0000313" key="7">
    <source>
        <dbReference type="EMBL" id="CUS05199.2"/>
    </source>
</evidence>
<dbReference type="Pfam" id="PF02633">
    <property type="entry name" value="Creatininase"/>
    <property type="match status" value="1"/>
</dbReference>
<dbReference type="RefSeq" id="WP_095044442.1">
    <property type="nucleotide sequence ID" value="NZ_LN890655.1"/>
</dbReference>
<evidence type="ECO:0000256" key="3">
    <source>
        <dbReference type="ARBA" id="ARBA00022801"/>
    </source>
</evidence>